<feature type="signal peptide" evidence="1">
    <location>
        <begin position="1"/>
        <end position="23"/>
    </location>
</feature>
<dbReference type="EMBL" id="HBIP01019330">
    <property type="protein sequence ID" value="CAE0496404.1"/>
    <property type="molecule type" value="Transcribed_RNA"/>
</dbReference>
<sequence>MKASTSLCAFICFVTSSYVLVVASEGVGGDFNSILELVKPYPLEKHYVTTKDGYILSLYRIPHGLKTTGTHTGTHFSGQLITAAAGRKVLRPEATDSGGSASASDDGDVGEETSRKPVVLLQHGLLDSCAGFLLAGHDSALAFLLVEAGFDVWLGNSRGSTYSRAHVTYPITSREFWTFSFDEMAAFDLPATLSYIRSHTGVHRLHYVGHSQGNTLLLAALSPTMADKISFVQASEGAAEGTHTAEPFSAESQALSRSVADSLGLVVMLAPVATAKFVTSVPLQAMAAVGTDALFALMGIHEFLPSLEVASWLYGGLCTVRPELCVSILAAICGYRKHAVNETRLPLYLRYTPAGSSVHNMAHWAQAVRGGKNPAHPKFSMFDYGKDCGLWATQGTCNQRKYGALDPPTYKLGSIPSSVRLALFTGGADILADPTDTKLLLEDLPPENVVSSTHLPDYEHLDFIWGMDAPQRVYVPVLKMLLKEQQKMEAGDGESGHLHG</sequence>
<protein>
    <recommendedName>
        <fullName evidence="2">Partial AB-hydrolase lipase domain-containing protein</fullName>
    </recommendedName>
</protein>
<dbReference type="Gene3D" id="3.40.50.1820">
    <property type="entry name" value="alpha/beta hydrolase"/>
    <property type="match status" value="1"/>
</dbReference>
<organism evidence="3">
    <name type="scientific">Dunaliella tertiolecta</name>
    <name type="common">Green alga</name>
    <dbReference type="NCBI Taxonomy" id="3047"/>
    <lineage>
        <taxon>Eukaryota</taxon>
        <taxon>Viridiplantae</taxon>
        <taxon>Chlorophyta</taxon>
        <taxon>core chlorophytes</taxon>
        <taxon>Chlorophyceae</taxon>
        <taxon>CS clade</taxon>
        <taxon>Chlamydomonadales</taxon>
        <taxon>Dunaliellaceae</taxon>
        <taxon>Dunaliella</taxon>
    </lineage>
</organism>
<feature type="domain" description="Partial AB-hydrolase lipase" evidence="2">
    <location>
        <begin position="41"/>
        <end position="134"/>
    </location>
</feature>
<dbReference type="PANTHER" id="PTHR11005">
    <property type="entry name" value="LYSOSOMAL ACID LIPASE-RELATED"/>
    <property type="match status" value="1"/>
</dbReference>
<gene>
    <name evidence="3" type="ORF">DTER00134_LOCUS11477</name>
</gene>
<evidence type="ECO:0000259" key="2">
    <source>
        <dbReference type="Pfam" id="PF04083"/>
    </source>
</evidence>
<proteinExistence type="predicted"/>
<dbReference type="InterPro" id="IPR006693">
    <property type="entry name" value="AB_hydrolase_lipase"/>
</dbReference>
<accession>A0A7S3QXJ8</accession>
<feature type="chain" id="PRO_5031453355" description="Partial AB-hydrolase lipase domain-containing protein" evidence="1">
    <location>
        <begin position="24"/>
        <end position="500"/>
    </location>
</feature>
<dbReference type="GO" id="GO:0006629">
    <property type="term" value="P:lipid metabolic process"/>
    <property type="evidence" value="ECO:0007669"/>
    <property type="project" value="InterPro"/>
</dbReference>
<evidence type="ECO:0000313" key="3">
    <source>
        <dbReference type="EMBL" id="CAE0496404.1"/>
    </source>
</evidence>
<name>A0A7S3QXJ8_DUNTE</name>
<dbReference type="InterPro" id="IPR029058">
    <property type="entry name" value="AB_hydrolase_fold"/>
</dbReference>
<dbReference type="Pfam" id="PF04083">
    <property type="entry name" value="Abhydro_lipase"/>
    <property type="match status" value="1"/>
</dbReference>
<reference evidence="3" key="1">
    <citation type="submission" date="2021-01" db="EMBL/GenBank/DDBJ databases">
        <authorList>
            <person name="Corre E."/>
            <person name="Pelletier E."/>
            <person name="Niang G."/>
            <person name="Scheremetjew M."/>
            <person name="Finn R."/>
            <person name="Kale V."/>
            <person name="Holt S."/>
            <person name="Cochrane G."/>
            <person name="Meng A."/>
            <person name="Brown T."/>
            <person name="Cohen L."/>
        </authorList>
    </citation>
    <scope>NUCLEOTIDE SEQUENCE</scope>
    <source>
        <strain evidence="3">CCMP1320</strain>
    </source>
</reference>
<evidence type="ECO:0000256" key="1">
    <source>
        <dbReference type="SAM" id="SignalP"/>
    </source>
</evidence>
<keyword evidence="1" id="KW-0732">Signal</keyword>
<dbReference type="SUPFAM" id="SSF53474">
    <property type="entry name" value="alpha/beta-Hydrolases"/>
    <property type="match status" value="1"/>
</dbReference>
<dbReference type="AlphaFoldDB" id="A0A7S3QXJ8"/>